<keyword evidence="2" id="KW-0614">Plasmid</keyword>
<reference evidence="2" key="1">
    <citation type="submission" date="2023-02" db="EMBL/GenBank/DDBJ databases">
        <title>Description and genomic characterization of Salipiger bruguierae sp. nov., isolated from the sediment of mangrove plant Bruguiera sexangula.</title>
        <authorList>
            <person name="Long M."/>
        </authorList>
    </citation>
    <scope>NUCLEOTIDE SEQUENCE</scope>
    <source>
        <strain evidence="2">H15</strain>
        <plasmid evidence="2">unnamed5</plasmid>
    </source>
</reference>
<geneLocation type="plasmid" evidence="2">
    <name>unnamed5</name>
</geneLocation>
<proteinExistence type="predicted"/>
<dbReference type="EMBL" id="CP123390">
    <property type="protein sequence ID" value="XCC97951.1"/>
    <property type="molecule type" value="Genomic_DNA"/>
</dbReference>
<organism evidence="2">
    <name type="scientific">Alloyangia sp. H15</name>
    <dbReference type="NCBI Taxonomy" id="3029062"/>
    <lineage>
        <taxon>Bacteria</taxon>
        <taxon>Pseudomonadati</taxon>
        <taxon>Pseudomonadota</taxon>
        <taxon>Alphaproteobacteria</taxon>
        <taxon>Rhodobacterales</taxon>
        <taxon>Roseobacteraceae</taxon>
        <taxon>Alloyangia</taxon>
    </lineage>
</organism>
<evidence type="ECO:0000256" key="1">
    <source>
        <dbReference type="SAM" id="MobiDB-lite"/>
    </source>
</evidence>
<gene>
    <name evidence="2" type="ORF">PVT71_28640</name>
</gene>
<evidence type="ECO:0000313" key="2">
    <source>
        <dbReference type="EMBL" id="XCC97951.1"/>
    </source>
</evidence>
<dbReference type="RefSeq" id="WP_353476828.1">
    <property type="nucleotide sequence ID" value="NZ_CP123390.1"/>
</dbReference>
<protein>
    <submittedName>
        <fullName evidence="2">Uncharacterized protein</fullName>
    </submittedName>
</protein>
<feature type="compositionally biased region" description="Low complexity" evidence="1">
    <location>
        <begin position="187"/>
        <end position="201"/>
    </location>
</feature>
<dbReference type="AlphaFoldDB" id="A0AAU8ATR2"/>
<sequence length="263" mass="27748">MTVFDRYHPATLQDLAGWSTLSRNGVGPLLKGLGVAALNRKYPMLRVYHGLLGLDPEDDAEAQMLGQGLVRTTWVAARVGLQNDDLLKALRRPGHGYPPLFVLGPHRHLMLRAQVEQMLASPRNAWHALTPIAGFAEPASHLARATGRPQARIDALLADAETAPMHILAGGQSRFLVADVLRRLGSPAAPDSGASAAVAAEDGPERDAPCPPVAAPVGGLFASATRQAPRDHPARSVCTRSAAGARRGDDAHGAPAEAKLPKT</sequence>
<accession>A0AAU8ATR2</accession>
<feature type="region of interest" description="Disordered" evidence="1">
    <location>
        <begin position="187"/>
        <end position="263"/>
    </location>
</feature>
<name>A0AAU8ATR2_9RHOB</name>